<dbReference type="Pfam" id="PF08402">
    <property type="entry name" value="TOBE_2"/>
    <property type="match status" value="1"/>
</dbReference>
<dbReference type="GO" id="GO:0022857">
    <property type="term" value="F:transmembrane transporter activity"/>
    <property type="evidence" value="ECO:0007669"/>
    <property type="project" value="InterPro"/>
</dbReference>
<dbReference type="FunFam" id="3.40.50.300:FF:000133">
    <property type="entry name" value="Spermidine/putrescine import ATP-binding protein PotA"/>
    <property type="match status" value="1"/>
</dbReference>
<dbReference type="EMBL" id="LANJ01000016">
    <property type="protein sequence ID" value="KKC38308.1"/>
    <property type="molecule type" value="Genomic_DNA"/>
</dbReference>
<proteinExistence type="inferred from homology"/>
<keyword evidence="2" id="KW-0813">Transport</keyword>
<name>A0A0F5QC42_9HYPH</name>
<evidence type="ECO:0000313" key="6">
    <source>
        <dbReference type="EMBL" id="KKC38308.1"/>
    </source>
</evidence>
<dbReference type="PATRIC" id="fig|1293439.3.peg.1743"/>
<evidence type="ECO:0000256" key="2">
    <source>
        <dbReference type="ARBA" id="ARBA00022448"/>
    </source>
</evidence>
<keyword evidence="3" id="KW-0547">Nucleotide-binding</keyword>
<dbReference type="GO" id="GO:0016887">
    <property type="term" value="F:ATP hydrolysis activity"/>
    <property type="evidence" value="ECO:0007669"/>
    <property type="project" value="InterPro"/>
</dbReference>
<dbReference type="Proteomes" id="UP000033411">
    <property type="component" value="Unassembled WGS sequence"/>
</dbReference>
<dbReference type="Pfam" id="PF00005">
    <property type="entry name" value="ABC_tran"/>
    <property type="match status" value="1"/>
</dbReference>
<protein>
    <submittedName>
        <fullName evidence="6">ABC transporter ATP-binding protein</fullName>
    </submittedName>
</protein>
<sequence>MSNMGATVRVSQLVKSYGEHVTAVDNANFEVRSGEFLSILGPSGSGKTSILMCLAGFEVPTAGRIHIGDRDVTDLPPNKREIGVIFQKYALFPHMTVRENIRFPLKMRGMTRAQSDVVVEEALATVRLTELANRMPAQLSGGQQQRVAIARAISFRPPLLLMDESLSALDKKLREEMQIEIKELQRKLGLTIIFVTHDQEEALSMSDRIAVMSRGRIEQIEAPDVIYAAPATRFVAGFVGESSQISGRIAGTTEQGGVSVSLDGGGSIDCRTAPHDRLEIGAPATVYLRPDHVTLGAAGGPDTMAAKILSKSFGGSAVSAIGELSNGTRIAIRLDPEEAKSVALDDVVHLSVQPGQSMAFAAEEGGR</sequence>
<dbReference type="InterPro" id="IPR027417">
    <property type="entry name" value="P-loop_NTPase"/>
</dbReference>
<dbReference type="GO" id="GO:0005524">
    <property type="term" value="F:ATP binding"/>
    <property type="evidence" value="ECO:0007669"/>
    <property type="project" value="UniProtKB-KW"/>
</dbReference>
<dbReference type="Gene3D" id="2.40.50.100">
    <property type="match status" value="1"/>
</dbReference>
<dbReference type="PROSITE" id="PS50893">
    <property type="entry name" value="ABC_TRANSPORTER_2"/>
    <property type="match status" value="1"/>
</dbReference>
<comment type="similarity">
    <text evidence="1">Belongs to the ABC transporter superfamily.</text>
</comment>
<feature type="domain" description="ABC transporter" evidence="5">
    <location>
        <begin position="8"/>
        <end position="239"/>
    </location>
</feature>
<evidence type="ECO:0000256" key="1">
    <source>
        <dbReference type="ARBA" id="ARBA00005417"/>
    </source>
</evidence>
<dbReference type="SMART" id="SM00382">
    <property type="entry name" value="AAA"/>
    <property type="match status" value="1"/>
</dbReference>
<evidence type="ECO:0000259" key="5">
    <source>
        <dbReference type="PROSITE" id="PS50893"/>
    </source>
</evidence>
<dbReference type="PANTHER" id="PTHR42781:SF4">
    <property type="entry name" value="SPERMIDINE_PUTRESCINE IMPORT ATP-BINDING PROTEIN POTA"/>
    <property type="match status" value="1"/>
</dbReference>
<reference evidence="6 7" key="1">
    <citation type="submission" date="2015-03" db="EMBL/GenBank/DDBJ databases">
        <authorList>
            <person name="Lepp D."/>
            <person name="Hassan Y.I."/>
            <person name="Li X.-Z."/>
            <person name="Zhou T."/>
        </authorList>
    </citation>
    <scope>NUCLEOTIDE SEQUENCE [LARGE SCALE GENOMIC DNA]</scope>
    <source>
        <strain evidence="6 7">E84</strain>
    </source>
</reference>
<dbReference type="AlphaFoldDB" id="A0A0F5QC42"/>
<dbReference type="InterPro" id="IPR003593">
    <property type="entry name" value="AAA+_ATPase"/>
</dbReference>
<dbReference type="SUPFAM" id="SSF50331">
    <property type="entry name" value="MOP-like"/>
    <property type="match status" value="1"/>
</dbReference>
<dbReference type="InterPro" id="IPR008995">
    <property type="entry name" value="Mo/tungstate-bd_C_term_dom"/>
</dbReference>
<evidence type="ECO:0000313" key="7">
    <source>
        <dbReference type="Proteomes" id="UP000033411"/>
    </source>
</evidence>
<dbReference type="GO" id="GO:0015847">
    <property type="term" value="P:putrescine transport"/>
    <property type="evidence" value="ECO:0007669"/>
    <property type="project" value="UniProtKB-ARBA"/>
</dbReference>
<evidence type="ECO:0000256" key="4">
    <source>
        <dbReference type="ARBA" id="ARBA00022840"/>
    </source>
</evidence>
<dbReference type="InterPro" id="IPR013611">
    <property type="entry name" value="Transp-assoc_OB_typ2"/>
</dbReference>
<organism evidence="6 7">
    <name type="scientific">Devosia epidermidihirudinis</name>
    <dbReference type="NCBI Taxonomy" id="1293439"/>
    <lineage>
        <taxon>Bacteria</taxon>
        <taxon>Pseudomonadati</taxon>
        <taxon>Pseudomonadota</taxon>
        <taxon>Alphaproteobacteria</taxon>
        <taxon>Hyphomicrobiales</taxon>
        <taxon>Devosiaceae</taxon>
        <taxon>Devosia</taxon>
    </lineage>
</organism>
<keyword evidence="7" id="KW-1185">Reference proteome</keyword>
<dbReference type="InterPro" id="IPR017871">
    <property type="entry name" value="ABC_transporter-like_CS"/>
</dbReference>
<dbReference type="InterPro" id="IPR050093">
    <property type="entry name" value="ABC_SmlMolc_Importer"/>
</dbReference>
<accession>A0A0F5QC42</accession>
<dbReference type="SUPFAM" id="SSF52540">
    <property type="entry name" value="P-loop containing nucleoside triphosphate hydrolases"/>
    <property type="match status" value="1"/>
</dbReference>
<gene>
    <name evidence="6" type="ORF">WH87_10775</name>
</gene>
<evidence type="ECO:0000256" key="3">
    <source>
        <dbReference type="ARBA" id="ARBA00022741"/>
    </source>
</evidence>
<dbReference type="GO" id="GO:0043190">
    <property type="term" value="C:ATP-binding cassette (ABC) transporter complex"/>
    <property type="evidence" value="ECO:0007669"/>
    <property type="project" value="InterPro"/>
</dbReference>
<dbReference type="PANTHER" id="PTHR42781">
    <property type="entry name" value="SPERMIDINE/PUTRESCINE IMPORT ATP-BINDING PROTEIN POTA"/>
    <property type="match status" value="1"/>
</dbReference>
<dbReference type="InterPro" id="IPR003439">
    <property type="entry name" value="ABC_transporter-like_ATP-bd"/>
</dbReference>
<dbReference type="STRING" id="1293439.WH87_10775"/>
<comment type="caution">
    <text evidence="6">The sequence shown here is derived from an EMBL/GenBank/DDBJ whole genome shotgun (WGS) entry which is preliminary data.</text>
</comment>
<keyword evidence="4 6" id="KW-0067">ATP-binding</keyword>
<dbReference type="Gene3D" id="3.40.50.300">
    <property type="entry name" value="P-loop containing nucleotide triphosphate hydrolases"/>
    <property type="match status" value="1"/>
</dbReference>
<dbReference type="PROSITE" id="PS00211">
    <property type="entry name" value="ABC_TRANSPORTER_1"/>
    <property type="match status" value="1"/>
</dbReference>